<dbReference type="InterPro" id="IPR050078">
    <property type="entry name" value="Ribosomal_L11_MeTrfase_PrmA"/>
</dbReference>
<feature type="binding site" evidence="6">
    <location>
        <position position="186"/>
    </location>
    <ligand>
        <name>S-adenosyl-L-methionine</name>
        <dbReference type="ChEBI" id="CHEBI:59789"/>
    </ligand>
</feature>
<dbReference type="HAMAP" id="MF_00735">
    <property type="entry name" value="Methyltr_PrmA"/>
    <property type="match status" value="1"/>
</dbReference>
<comment type="function">
    <text evidence="6">Methylates ribosomal protein L11.</text>
</comment>
<evidence type="ECO:0000256" key="3">
    <source>
        <dbReference type="ARBA" id="ARBA00022603"/>
    </source>
</evidence>
<dbReference type="GO" id="GO:0016279">
    <property type="term" value="F:protein-lysine N-methyltransferase activity"/>
    <property type="evidence" value="ECO:0007669"/>
    <property type="project" value="TreeGrafter"/>
</dbReference>
<feature type="binding site" evidence="6">
    <location>
        <position position="143"/>
    </location>
    <ligand>
        <name>S-adenosyl-L-methionine</name>
        <dbReference type="ChEBI" id="CHEBI:59789"/>
    </ligand>
</feature>
<feature type="binding site" evidence="6">
    <location>
        <position position="164"/>
    </location>
    <ligand>
        <name>S-adenosyl-L-methionine</name>
        <dbReference type="ChEBI" id="CHEBI:59789"/>
    </ligand>
</feature>
<evidence type="ECO:0000313" key="8">
    <source>
        <dbReference type="Proteomes" id="UP000029273"/>
    </source>
</evidence>
<dbReference type="Proteomes" id="UP000029273">
    <property type="component" value="Unassembled WGS sequence"/>
</dbReference>
<organism evidence="7 8">
    <name type="scientific">Acidihalobacter prosperus</name>
    <dbReference type="NCBI Taxonomy" id="160660"/>
    <lineage>
        <taxon>Bacteria</taxon>
        <taxon>Pseudomonadati</taxon>
        <taxon>Pseudomonadota</taxon>
        <taxon>Gammaproteobacteria</taxon>
        <taxon>Chromatiales</taxon>
        <taxon>Ectothiorhodospiraceae</taxon>
        <taxon>Acidihalobacter</taxon>
    </lineage>
</organism>
<evidence type="ECO:0000313" key="7">
    <source>
        <dbReference type="EMBL" id="OBS09645.1"/>
    </source>
</evidence>
<evidence type="ECO:0000256" key="4">
    <source>
        <dbReference type="ARBA" id="ARBA00022679"/>
    </source>
</evidence>
<dbReference type="NCBIfam" id="TIGR00406">
    <property type="entry name" value="prmA"/>
    <property type="match status" value="1"/>
</dbReference>
<dbReference type="EMBL" id="JQSG02000003">
    <property type="protein sequence ID" value="OBS09645.1"/>
    <property type="molecule type" value="Genomic_DNA"/>
</dbReference>
<dbReference type="InterPro" id="IPR029063">
    <property type="entry name" value="SAM-dependent_MTases_sf"/>
</dbReference>
<evidence type="ECO:0000256" key="6">
    <source>
        <dbReference type="HAMAP-Rule" id="MF_00735"/>
    </source>
</evidence>
<comment type="catalytic activity">
    <reaction evidence="6">
        <text>L-lysyl-[protein] + 3 S-adenosyl-L-methionine = N(6),N(6),N(6)-trimethyl-L-lysyl-[protein] + 3 S-adenosyl-L-homocysteine + 3 H(+)</text>
        <dbReference type="Rhea" id="RHEA:54192"/>
        <dbReference type="Rhea" id="RHEA-COMP:9752"/>
        <dbReference type="Rhea" id="RHEA-COMP:13826"/>
        <dbReference type="ChEBI" id="CHEBI:15378"/>
        <dbReference type="ChEBI" id="CHEBI:29969"/>
        <dbReference type="ChEBI" id="CHEBI:57856"/>
        <dbReference type="ChEBI" id="CHEBI:59789"/>
        <dbReference type="ChEBI" id="CHEBI:61961"/>
    </reaction>
</comment>
<dbReference type="PANTHER" id="PTHR43648">
    <property type="entry name" value="ELECTRON TRANSFER FLAVOPROTEIN BETA SUBUNIT LYSINE METHYLTRANSFERASE"/>
    <property type="match status" value="1"/>
</dbReference>
<keyword evidence="5 6" id="KW-0949">S-adenosyl-L-methionine</keyword>
<dbReference type="GO" id="GO:0005829">
    <property type="term" value="C:cytosol"/>
    <property type="evidence" value="ECO:0007669"/>
    <property type="project" value="TreeGrafter"/>
</dbReference>
<dbReference type="InterPro" id="IPR004498">
    <property type="entry name" value="Ribosomal_PrmA_MeTrfase"/>
</dbReference>
<reference evidence="7 8" key="1">
    <citation type="journal article" date="2014" name="Genome Announc.">
        <title>Draft Genome Sequence of the Iron-Oxidizing, Acidophilic, and Halotolerant 'Thiobacillus prosperus' Type Strain DSM 5130.</title>
        <authorList>
            <person name="Ossandon F.J."/>
            <person name="Cardenas J.P."/>
            <person name="Corbett M."/>
            <person name="Quatrini R."/>
            <person name="Holmes D.S."/>
            <person name="Watkin E."/>
        </authorList>
    </citation>
    <scope>NUCLEOTIDE SEQUENCE [LARGE SCALE GENOMIC DNA]</scope>
    <source>
        <strain evidence="7 8">DSM 5130</strain>
    </source>
</reference>
<dbReference type="SUPFAM" id="SSF53335">
    <property type="entry name" value="S-adenosyl-L-methionine-dependent methyltransferases"/>
    <property type="match status" value="1"/>
</dbReference>
<dbReference type="Pfam" id="PF06325">
    <property type="entry name" value="PrmA"/>
    <property type="match status" value="1"/>
</dbReference>
<dbReference type="AlphaFoldDB" id="A0A1A6C523"/>
<comment type="subcellular location">
    <subcellularLocation>
        <location evidence="6">Cytoplasm</location>
    </subcellularLocation>
</comment>
<evidence type="ECO:0000256" key="1">
    <source>
        <dbReference type="ARBA" id="ARBA00009741"/>
    </source>
</evidence>
<evidence type="ECO:0000256" key="2">
    <source>
        <dbReference type="ARBA" id="ARBA00022490"/>
    </source>
</evidence>
<dbReference type="RefSeq" id="WP_038092430.1">
    <property type="nucleotide sequence ID" value="NZ_JQSG02000003.1"/>
</dbReference>
<gene>
    <name evidence="6" type="primary">prmA</name>
    <name evidence="7" type="ORF">Thpro_021973</name>
</gene>
<comment type="similarity">
    <text evidence="1 6">Belongs to the methyltransferase superfamily. PrmA family.</text>
</comment>
<accession>A0A1A6C523</accession>
<dbReference type="PANTHER" id="PTHR43648:SF1">
    <property type="entry name" value="ELECTRON TRANSFER FLAVOPROTEIN BETA SUBUNIT LYSINE METHYLTRANSFERASE"/>
    <property type="match status" value="1"/>
</dbReference>
<keyword evidence="7" id="KW-0689">Ribosomal protein</keyword>
<dbReference type="GO" id="GO:0032259">
    <property type="term" value="P:methylation"/>
    <property type="evidence" value="ECO:0007669"/>
    <property type="project" value="UniProtKB-KW"/>
</dbReference>
<dbReference type="Gene3D" id="3.40.50.150">
    <property type="entry name" value="Vaccinia Virus protein VP39"/>
    <property type="match status" value="1"/>
</dbReference>
<keyword evidence="3 6" id="KW-0489">Methyltransferase</keyword>
<feature type="binding site" evidence="6">
    <location>
        <position position="228"/>
    </location>
    <ligand>
        <name>S-adenosyl-L-methionine</name>
        <dbReference type="ChEBI" id="CHEBI:59789"/>
    </ligand>
</feature>
<comment type="caution">
    <text evidence="7">The sequence shown here is derived from an EMBL/GenBank/DDBJ whole genome shotgun (WGS) entry which is preliminary data.</text>
</comment>
<evidence type="ECO:0000256" key="5">
    <source>
        <dbReference type="ARBA" id="ARBA00022691"/>
    </source>
</evidence>
<dbReference type="OrthoDB" id="9785995at2"/>
<keyword evidence="4 6" id="KW-0808">Transferase</keyword>
<dbReference type="PIRSF" id="PIRSF000401">
    <property type="entry name" value="RPL11_MTase"/>
    <property type="match status" value="1"/>
</dbReference>
<keyword evidence="2 6" id="KW-0963">Cytoplasm</keyword>
<keyword evidence="7" id="KW-0687">Ribonucleoprotein</keyword>
<dbReference type="EC" id="2.1.1.-" evidence="6"/>
<dbReference type="CDD" id="cd02440">
    <property type="entry name" value="AdoMet_MTases"/>
    <property type="match status" value="1"/>
</dbReference>
<dbReference type="GO" id="GO:0005840">
    <property type="term" value="C:ribosome"/>
    <property type="evidence" value="ECO:0007669"/>
    <property type="project" value="UniProtKB-KW"/>
</dbReference>
<proteinExistence type="inferred from homology"/>
<keyword evidence="8" id="KW-1185">Reference proteome</keyword>
<sequence length="294" mass="31416">MPWQNLIITVPEHLAETIEARLESAGALSMTLGDAGDTPVLEPGPGETPLWPELSLTALFADDIDLAPLAAALQAEYGLAASPHVAAVPDQDWTRAWMDDFKPMQFGARVWVCPSWCEPPDPHAVNLRLDPGLAFGTGTHPTTALCLKWLDVHTHDGDRVLDFGCGSGVLAIAALMLGAGEAWAVDIDPQALTATRDNARRNDIADERLHIGQPDAPGTWRADLVVANILSGPLIALADTLCAHVRPGGRLLLSGILETQAEATAAAYADRIDWDAPVTQEGWVRLSGRRIDDA</sequence>
<name>A0A1A6C523_9GAMM</name>
<protein>
    <recommendedName>
        <fullName evidence="6">Ribosomal protein L11 methyltransferase</fullName>
        <shortName evidence="6">L11 Mtase</shortName>
        <ecNumber evidence="6">2.1.1.-</ecNumber>
    </recommendedName>
</protein>